<proteinExistence type="predicted"/>
<evidence type="ECO:0000313" key="2">
    <source>
        <dbReference type="EMBL" id="EGD99629.1"/>
    </source>
</evidence>
<evidence type="ECO:0000256" key="1">
    <source>
        <dbReference type="SAM" id="MobiDB-lite"/>
    </source>
</evidence>
<protein>
    <submittedName>
        <fullName evidence="2">Uncharacterized protein</fullName>
    </submittedName>
</protein>
<dbReference type="AlphaFoldDB" id="F2S7T0"/>
<reference evidence="3" key="1">
    <citation type="journal article" date="2012" name="MBio">
        <title>Comparative genome analysis of Trichophyton rubrum and related dermatophytes reveals candidate genes involved in infection.</title>
        <authorList>
            <person name="Martinez D.A."/>
            <person name="Oliver B.G."/>
            <person name="Graeser Y."/>
            <person name="Goldberg J.M."/>
            <person name="Li W."/>
            <person name="Martinez-Rossi N.M."/>
            <person name="Monod M."/>
            <person name="Shelest E."/>
            <person name="Barton R.C."/>
            <person name="Birch E."/>
            <person name="Brakhage A.A."/>
            <person name="Chen Z."/>
            <person name="Gurr S.J."/>
            <person name="Heiman D."/>
            <person name="Heitman J."/>
            <person name="Kosti I."/>
            <person name="Rossi A."/>
            <person name="Saif S."/>
            <person name="Samalova M."/>
            <person name="Saunders C.W."/>
            <person name="Shea T."/>
            <person name="Summerbell R.C."/>
            <person name="Xu J."/>
            <person name="Young S."/>
            <person name="Zeng Q."/>
            <person name="Birren B.W."/>
            <person name="Cuomo C.A."/>
            <person name="White T.C."/>
        </authorList>
    </citation>
    <scope>NUCLEOTIDE SEQUENCE [LARGE SCALE GENOMIC DNA]</scope>
    <source>
        <strain evidence="3">CBS 112818</strain>
    </source>
</reference>
<accession>F2S7T0</accession>
<dbReference type="Proteomes" id="UP000009172">
    <property type="component" value="Unassembled WGS sequence"/>
</dbReference>
<feature type="region of interest" description="Disordered" evidence="1">
    <location>
        <begin position="1"/>
        <end position="21"/>
    </location>
</feature>
<sequence>MAGLWKDKKKRAPPPQPSHRYKCTISREYIPGATPSSVLCRNQREVSPVGLVDGRQQVSKPKQLRPGANHGTILGFRQGAAKERNETHGREIVRAGSMAHVEADVFERANITTSPPLVKSSASIYARVTADVGC</sequence>
<organism evidence="2 3">
    <name type="scientific">Trichophyton tonsurans (strain CBS 112818)</name>
    <name type="common">Scalp ringworm fungus</name>
    <dbReference type="NCBI Taxonomy" id="647933"/>
    <lineage>
        <taxon>Eukaryota</taxon>
        <taxon>Fungi</taxon>
        <taxon>Dikarya</taxon>
        <taxon>Ascomycota</taxon>
        <taxon>Pezizomycotina</taxon>
        <taxon>Eurotiomycetes</taxon>
        <taxon>Eurotiomycetidae</taxon>
        <taxon>Onygenales</taxon>
        <taxon>Arthrodermataceae</taxon>
        <taxon>Trichophyton</taxon>
    </lineage>
</organism>
<dbReference type="HOGENOM" id="CLU_1897676_0_0_1"/>
<keyword evidence="3" id="KW-1185">Reference proteome</keyword>
<gene>
    <name evidence="2" type="ORF">TESG_08605</name>
</gene>
<name>F2S7T0_TRIT1</name>
<evidence type="ECO:0000313" key="3">
    <source>
        <dbReference type="Proteomes" id="UP000009172"/>
    </source>
</evidence>
<dbReference type="EMBL" id="GG698524">
    <property type="protein sequence ID" value="EGD99629.1"/>
    <property type="molecule type" value="Genomic_DNA"/>
</dbReference>